<dbReference type="RefSeq" id="WP_379582320.1">
    <property type="nucleotide sequence ID" value="NZ_JBHUFV010000096.1"/>
</dbReference>
<keyword evidence="2 7" id="KW-0813">Transport</keyword>
<evidence type="ECO:0000256" key="6">
    <source>
        <dbReference type="ARBA" id="ARBA00023136"/>
    </source>
</evidence>
<dbReference type="Proteomes" id="UP001597368">
    <property type="component" value="Unassembled WGS sequence"/>
</dbReference>
<dbReference type="Gene3D" id="1.10.3720.10">
    <property type="entry name" value="MetI-like"/>
    <property type="match status" value="1"/>
</dbReference>
<comment type="caution">
    <text evidence="10">The sequence shown here is derived from an EMBL/GenBank/DDBJ whole genome shotgun (WGS) entry which is preliminary data.</text>
</comment>
<sequence length="329" mass="35764">MPTTQLTRARVPGPAAGPRHGPSLWRRVRANGWSYAYLLPFAVLTGAFTVYPIFASLGYTLYDWDGIGEPTDFVGLANFREVVADGYFWNSLANAALYTIVLVPVQLDLALALALVLNNPKLRGSTFYRAIYFLPAVTSIAIVGIVLKLMLANFGDALSEPLTGLGLIDRPLQFLGDPNTVLWTVIVIGIWNTLGYNLIYFLAGLQTIPKDLYEAAQLDGAGRIARFAHVTVPGLRNVGLVILFLAIIGSLQVFDLVMVLTGGGPYFASDVVNTYVYRQAFGQVGTGRVTDPDIGLASAASFFFGLLLLVLTACQMLAIKRLRARRERA</sequence>
<feature type="transmembrane region" description="Helical" evidence="7">
    <location>
        <begin position="294"/>
        <end position="319"/>
    </location>
</feature>
<evidence type="ECO:0000256" key="2">
    <source>
        <dbReference type="ARBA" id="ARBA00022448"/>
    </source>
</evidence>
<keyword evidence="4 7" id="KW-0812">Transmembrane</keyword>
<dbReference type="InterPro" id="IPR035906">
    <property type="entry name" value="MetI-like_sf"/>
</dbReference>
<keyword evidence="11" id="KW-1185">Reference proteome</keyword>
<evidence type="ECO:0000256" key="8">
    <source>
        <dbReference type="SAM" id="MobiDB-lite"/>
    </source>
</evidence>
<keyword evidence="5 7" id="KW-1133">Transmembrane helix</keyword>
<evidence type="ECO:0000259" key="9">
    <source>
        <dbReference type="PROSITE" id="PS50928"/>
    </source>
</evidence>
<feature type="transmembrane region" description="Helical" evidence="7">
    <location>
        <begin position="238"/>
        <end position="260"/>
    </location>
</feature>
<feature type="region of interest" description="Disordered" evidence="8">
    <location>
        <begin position="1"/>
        <end position="20"/>
    </location>
</feature>
<feature type="transmembrane region" description="Helical" evidence="7">
    <location>
        <begin position="95"/>
        <end position="118"/>
    </location>
</feature>
<dbReference type="PROSITE" id="PS50928">
    <property type="entry name" value="ABC_TM1"/>
    <property type="match status" value="1"/>
</dbReference>
<name>A0ABW4TCJ2_9ACTN</name>
<evidence type="ECO:0000256" key="4">
    <source>
        <dbReference type="ARBA" id="ARBA00022692"/>
    </source>
</evidence>
<evidence type="ECO:0000313" key="10">
    <source>
        <dbReference type="EMBL" id="MFD1939752.1"/>
    </source>
</evidence>
<dbReference type="PANTHER" id="PTHR43227">
    <property type="entry name" value="BLL4140 PROTEIN"/>
    <property type="match status" value="1"/>
</dbReference>
<dbReference type="SUPFAM" id="SSF161098">
    <property type="entry name" value="MetI-like"/>
    <property type="match status" value="1"/>
</dbReference>
<feature type="transmembrane region" description="Helical" evidence="7">
    <location>
        <begin position="130"/>
        <end position="151"/>
    </location>
</feature>
<reference evidence="11" key="1">
    <citation type="journal article" date="2019" name="Int. J. Syst. Evol. Microbiol.">
        <title>The Global Catalogue of Microorganisms (GCM) 10K type strain sequencing project: providing services to taxonomists for standard genome sequencing and annotation.</title>
        <authorList>
            <consortium name="The Broad Institute Genomics Platform"/>
            <consortium name="The Broad Institute Genome Sequencing Center for Infectious Disease"/>
            <person name="Wu L."/>
            <person name="Ma J."/>
        </authorList>
    </citation>
    <scope>NUCLEOTIDE SEQUENCE [LARGE SCALE GENOMIC DNA]</scope>
    <source>
        <strain evidence="11">ICMP 6774ER</strain>
    </source>
</reference>
<evidence type="ECO:0000313" key="11">
    <source>
        <dbReference type="Proteomes" id="UP001597368"/>
    </source>
</evidence>
<feature type="transmembrane region" description="Helical" evidence="7">
    <location>
        <begin position="181"/>
        <end position="203"/>
    </location>
</feature>
<dbReference type="Pfam" id="PF00528">
    <property type="entry name" value="BPD_transp_1"/>
    <property type="match status" value="1"/>
</dbReference>
<keyword evidence="6 7" id="KW-0472">Membrane</keyword>
<dbReference type="CDD" id="cd06261">
    <property type="entry name" value="TM_PBP2"/>
    <property type="match status" value="1"/>
</dbReference>
<evidence type="ECO:0000256" key="7">
    <source>
        <dbReference type="RuleBase" id="RU363032"/>
    </source>
</evidence>
<evidence type="ECO:0000256" key="5">
    <source>
        <dbReference type="ARBA" id="ARBA00022989"/>
    </source>
</evidence>
<dbReference type="InterPro" id="IPR050809">
    <property type="entry name" value="UgpAE/MalFG_permease"/>
</dbReference>
<proteinExistence type="inferred from homology"/>
<feature type="domain" description="ABC transmembrane type-1" evidence="9">
    <location>
        <begin position="92"/>
        <end position="315"/>
    </location>
</feature>
<comment type="subcellular location">
    <subcellularLocation>
        <location evidence="1 7">Cell membrane</location>
        <topology evidence="1 7">Multi-pass membrane protein</topology>
    </subcellularLocation>
</comment>
<dbReference type="InterPro" id="IPR000515">
    <property type="entry name" value="MetI-like"/>
</dbReference>
<accession>A0ABW4TCJ2</accession>
<organism evidence="10 11">
    <name type="scientific">Nonomuraea mangrovi</name>
    <dbReference type="NCBI Taxonomy" id="2316207"/>
    <lineage>
        <taxon>Bacteria</taxon>
        <taxon>Bacillati</taxon>
        <taxon>Actinomycetota</taxon>
        <taxon>Actinomycetes</taxon>
        <taxon>Streptosporangiales</taxon>
        <taxon>Streptosporangiaceae</taxon>
        <taxon>Nonomuraea</taxon>
    </lineage>
</organism>
<evidence type="ECO:0000256" key="1">
    <source>
        <dbReference type="ARBA" id="ARBA00004651"/>
    </source>
</evidence>
<gene>
    <name evidence="10" type="ORF">ACFSKW_50685</name>
</gene>
<dbReference type="EMBL" id="JBHUFV010000096">
    <property type="protein sequence ID" value="MFD1939752.1"/>
    <property type="molecule type" value="Genomic_DNA"/>
</dbReference>
<comment type="similarity">
    <text evidence="7">Belongs to the binding-protein-dependent transport system permease family.</text>
</comment>
<dbReference type="PANTHER" id="PTHR43227:SF11">
    <property type="entry name" value="BLL4140 PROTEIN"/>
    <property type="match status" value="1"/>
</dbReference>
<protein>
    <submittedName>
        <fullName evidence="10">Carbohydrate ABC transporter permease</fullName>
    </submittedName>
</protein>
<keyword evidence="3" id="KW-1003">Cell membrane</keyword>
<feature type="transmembrane region" description="Helical" evidence="7">
    <location>
        <begin position="35"/>
        <end position="54"/>
    </location>
</feature>
<evidence type="ECO:0000256" key="3">
    <source>
        <dbReference type="ARBA" id="ARBA00022475"/>
    </source>
</evidence>